<feature type="transmembrane region" description="Helical" evidence="1">
    <location>
        <begin position="12"/>
        <end position="34"/>
    </location>
</feature>
<dbReference type="RefSeq" id="WP_126953322.1">
    <property type="nucleotide sequence ID" value="NZ_RZGR01000010.1"/>
</dbReference>
<dbReference type="InterPro" id="IPR021354">
    <property type="entry name" value="DUF2975"/>
</dbReference>
<evidence type="ECO:0000256" key="1">
    <source>
        <dbReference type="SAM" id="Phobius"/>
    </source>
</evidence>
<keyword evidence="1" id="KW-1133">Transmembrane helix</keyword>
<evidence type="ECO:0000313" key="3">
    <source>
        <dbReference type="Proteomes" id="UP000288012"/>
    </source>
</evidence>
<name>A0A433JK72_9GAMM</name>
<keyword evidence="1" id="KW-0472">Membrane</keyword>
<dbReference type="Pfam" id="PF11188">
    <property type="entry name" value="DUF2975"/>
    <property type="match status" value="1"/>
</dbReference>
<protein>
    <submittedName>
        <fullName evidence="2">DUF2975 domain-containing protein</fullName>
    </submittedName>
</protein>
<feature type="transmembrane region" description="Helical" evidence="1">
    <location>
        <begin position="142"/>
        <end position="166"/>
    </location>
</feature>
<reference evidence="2 3" key="1">
    <citation type="submission" date="2018-12" db="EMBL/GenBank/DDBJ databases">
        <title>Legionella sp,whole genome shotgun sequence.</title>
        <authorList>
            <person name="Wu H."/>
        </authorList>
    </citation>
    <scope>NUCLEOTIDE SEQUENCE [LARGE SCALE GENOMIC DNA]</scope>
    <source>
        <strain evidence="3">km714</strain>
    </source>
</reference>
<accession>A0A433JK72</accession>
<sequence length="180" mass="20615">MKKIQRTSRLLRLFFTFICWAIPLTSAYFILFHLERIIEWGAWSPMISSKHIQGTSHYSLIHRFIILMIQLLPLSITVLICNKLAKLFGLYERGELFEEENIKLIRAIGIYMILGELVQLIYQPMLTAALSFNNQTGERVISVTLGTTNIATLLTACIILVASWIIKEANQLKTDSQLTI</sequence>
<dbReference type="EMBL" id="RZGR01000010">
    <property type="protein sequence ID" value="RUQ88859.1"/>
    <property type="molecule type" value="Genomic_DNA"/>
</dbReference>
<organism evidence="2 3">
    <name type="scientific">Legionella septentrionalis</name>
    <dbReference type="NCBI Taxonomy" id="2498109"/>
    <lineage>
        <taxon>Bacteria</taxon>
        <taxon>Pseudomonadati</taxon>
        <taxon>Pseudomonadota</taxon>
        <taxon>Gammaproteobacteria</taxon>
        <taxon>Legionellales</taxon>
        <taxon>Legionellaceae</taxon>
        <taxon>Legionella</taxon>
    </lineage>
</organism>
<dbReference type="OrthoDB" id="8479187at2"/>
<evidence type="ECO:0000313" key="2">
    <source>
        <dbReference type="EMBL" id="RUQ88859.1"/>
    </source>
</evidence>
<dbReference type="AlphaFoldDB" id="A0A433JK72"/>
<feature type="transmembrane region" description="Helical" evidence="1">
    <location>
        <begin position="64"/>
        <end position="84"/>
    </location>
</feature>
<keyword evidence="3" id="KW-1185">Reference proteome</keyword>
<comment type="caution">
    <text evidence="2">The sequence shown here is derived from an EMBL/GenBank/DDBJ whole genome shotgun (WGS) entry which is preliminary data.</text>
</comment>
<keyword evidence="1" id="KW-0812">Transmembrane</keyword>
<proteinExistence type="predicted"/>
<dbReference type="Proteomes" id="UP000288012">
    <property type="component" value="Unassembled WGS sequence"/>
</dbReference>
<feature type="transmembrane region" description="Helical" evidence="1">
    <location>
        <begin position="104"/>
        <end position="122"/>
    </location>
</feature>
<gene>
    <name evidence="2" type="ORF">EKM59_04800</name>
</gene>